<gene>
    <name evidence="1" type="ORF">HANVADRAFT_51929</name>
</gene>
<dbReference type="AlphaFoldDB" id="A0A1B7TGE1"/>
<evidence type="ECO:0000313" key="1">
    <source>
        <dbReference type="EMBL" id="OBA27812.1"/>
    </source>
</evidence>
<comment type="caution">
    <text evidence="1">The sequence shown here is derived from an EMBL/GenBank/DDBJ whole genome shotgun (WGS) entry which is preliminary data.</text>
</comment>
<proteinExistence type="predicted"/>
<name>A0A1B7TGE1_9ASCO</name>
<dbReference type="Proteomes" id="UP000092321">
    <property type="component" value="Unassembled WGS sequence"/>
</dbReference>
<dbReference type="OrthoDB" id="3971073at2759"/>
<dbReference type="EMBL" id="LXPE01000006">
    <property type="protein sequence ID" value="OBA27812.1"/>
    <property type="molecule type" value="Genomic_DNA"/>
</dbReference>
<organism evidence="1 2">
    <name type="scientific">Hanseniaspora valbyensis NRRL Y-1626</name>
    <dbReference type="NCBI Taxonomy" id="766949"/>
    <lineage>
        <taxon>Eukaryota</taxon>
        <taxon>Fungi</taxon>
        <taxon>Dikarya</taxon>
        <taxon>Ascomycota</taxon>
        <taxon>Saccharomycotina</taxon>
        <taxon>Saccharomycetes</taxon>
        <taxon>Saccharomycodales</taxon>
        <taxon>Saccharomycodaceae</taxon>
        <taxon>Hanseniaspora</taxon>
    </lineage>
</organism>
<reference evidence="2" key="1">
    <citation type="journal article" date="2016" name="Proc. Natl. Acad. Sci. U.S.A.">
        <title>Comparative genomics of biotechnologically important yeasts.</title>
        <authorList>
            <person name="Riley R."/>
            <person name="Haridas S."/>
            <person name="Wolfe K.H."/>
            <person name="Lopes M.R."/>
            <person name="Hittinger C.T."/>
            <person name="Goeker M."/>
            <person name="Salamov A.A."/>
            <person name="Wisecaver J.H."/>
            <person name="Long T.M."/>
            <person name="Calvey C.H."/>
            <person name="Aerts A.L."/>
            <person name="Barry K.W."/>
            <person name="Choi C."/>
            <person name="Clum A."/>
            <person name="Coughlan A.Y."/>
            <person name="Deshpande S."/>
            <person name="Douglass A.P."/>
            <person name="Hanson S.J."/>
            <person name="Klenk H.-P."/>
            <person name="LaButti K.M."/>
            <person name="Lapidus A."/>
            <person name="Lindquist E.A."/>
            <person name="Lipzen A.M."/>
            <person name="Meier-Kolthoff J.P."/>
            <person name="Ohm R.A."/>
            <person name="Otillar R.P."/>
            <person name="Pangilinan J.L."/>
            <person name="Peng Y."/>
            <person name="Rokas A."/>
            <person name="Rosa C.A."/>
            <person name="Scheuner C."/>
            <person name="Sibirny A.A."/>
            <person name="Slot J.C."/>
            <person name="Stielow J.B."/>
            <person name="Sun H."/>
            <person name="Kurtzman C.P."/>
            <person name="Blackwell M."/>
            <person name="Grigoriev I.V."/>
            <person name="Jeffries T.W."/>
        </authorList>
    </citation>
    <scope>NUCLEOTIDE SEQUENCE [LARGE SCALE GENOMIC DNA]</scope>
    <source>
        <strain evidence="2">NRRL Y-1626</strain>
    </source>
</reference>
<sequence length="396" mass="45922">MSTESIVSEIKKRTNSQGVVENDGKSLLYITKINIQNEDNIDIKENEKLFNTLLKNDIIDQPIYNTQSLTKKLDQLRNSWIELNLFKEDDIKFKVDLNSNTQQYDNQIKQVVETSFVEAQEDYLHQREIFYSNKPIPVELNVYSKLNNFDSGKLKLSANASEKTPFTYQLSYLGKALTIQNNSVLNYSLHLKTSALKNSYSPTFQFNLDNKFINQPNSKMYLQSNFGLLEKQSYLKDVKFGLFKQLSQCCSLDLSFKTNFNKQLNILFNYQQNLDKSNKFVFNLDHDILSLKNNWNINILSKHNIFKSMSSDNKLTFNDEKVSNNLTWVFGDSFFTAASLATNYNINSSELNTDLILKAGINASKRGPFLEFGFKQPTNESFNTENSFFYNIAWQY</sequence>
<protein>
    <submittedName>
        <fullName evidence="1">Uncharacterized protein</fullName>
    </submittedName>
</protein>
<accession>A0A1B7TGE1</accession>
<evidence type="ECO:0000313" key="2">
    <source>
        <dbReference type="Proteomes" id="UP000092321"/>
    </source>
</evidence>
<keyword evidence="2" id="KW-1185">Reference proteome</keyword>